<dbReference type="Pfam" id="PF00501">
    <property type="entry name" value="AMP-binding"/>
    <property type="match status" value="6"/>
</dbReference>
<dbReference type="InterPro" id="IPR045851">
    <property type="entry name" value="AMP-bd_C_sf"/>
</dbReference>
<dbReference type="Gene3D" id="1.10.1200.10">
    <property type="entry name" value="ACP-like"/>
    <property type="match status" value="6"/>
</dbReference>
<dbReference type="InterPro" id="IPR000873">
    <property type="entry name" value="AMP-dep_synth/lig_dom"/>
</dbReference>
<dbReference type="EMBL" id="JACHXF010000001">
    <property type="protein sequence ID" value="MBB3093412.1"/>
    <property type="molecule type" value="Genomic_DNA"/>
</dbReference>
<dbReference type="InterPro" id="IPR010071">
    <property type="entry name" value="AA_adenyl_dom"/>
</dbReference>
<dbReference type="FunFam" id="2.30.38.10:FF:000001">
    <property type="entry name" value="Non-ribosomal peptide synthetase PvdI"/>
    <property type="match status" value="4"/>
</dbReference>
<dbReference type="InterPro" id="IPR023213">
    <property type="entry name" value="CAT-like_dom_sf"/>
</dbReference>
<dbReference type="InterPro" id="IPR012338">
    <property type="entry name" value="Beta-lactam/transpept-like"/>
</dbReference>
<organism evidence="6 7">
    <name type="scientific">Actinoplanes campanulatus</name>
    <dbReference type="NCBI Taxonomy" id="113559"/>
    <lineage>
        <taxon>Bacteria</taxon>
        <taxon>Bacillati</taxon>
        <taxon>Actinomycetota</taxon>
        <taxon>Actinomycetes</taxon>
        <taxon>Micromonosporales</taxon>
        <taxon>Micromonosporaceae</taxon>
        <taxon>Actinoplanes</taxon>
    </lineage>
</organism>
<dbReference type="PANTHER" id="PTHR45527:SF14">
    <property type="entry name" value="PLIPASTATIN SYNTHASE SUBUNIT B"/>
    <property type="match status" value="1"/>
</dbReference>
<comment type="similarity">
    <text evidence="2">Belongs to the ATP-dependent AMP-binding enzyme family.</text>
</comment>
<dbReference type="SUPFAM" id="SSF47336">
    <property type="entry name" value="ACP-like"/>
    <property type="match status" value="6"/>
</dbReference>
<dbReference type="PROSITE" id="PS00012">
    <property type="entry name" value="PHOSPHOPANTETHEINE"/>
    <property type="match status" value="2"/>
</dbReference>
<dbReference type="Pfam" id="PF00668">
    <property type="entry name" value="Condensation"/>
    <property type="match status" value="6"/>
</dbReference>
<dbReference type="Pfam" id="PF00144">
    <property type="entry name" value="Beta-lactamase"/>
    <property type="match status" value="1"/>
</dbReference>
<gene>
    <name evidence="6" type="ORF">FHR83_001046</name>
</gene>
<dbReference type="PANTHER" id="PTHR45527">
    <property type="entry name" value="NONRIBOSOMAL PEPTIDE SYNTHETASE"/>
    <property type="match status" value="1"/>
</dbReference>
<dbReference type="NCBIfam" id="NF003417">
    <property type="entry name" value="PRK04813.1"/>
    <property type="match status" value="6"/>
</dbReference>
<evidence type="ECO:0000256" key="1">
    <source>
        <dbReference type="ARBA" id="ARBA00001957"/>
    </source>
</evidence>
<dbReference type="FunFam" id="3.40.50.12780:FF:000012">
    <property type="entry name" value="Non-ribosomal peptide synthetase"/>
    <property type="match status" value="4"/>
</dbReference>
<feature type="domain" description="Carrier" evidence="5">
    <location>
        <begin position="2045"/>
        <end position="2119"/>
    </location>
</feature>
<evidence type="ECO:0000313" key="7">
    <source>
        <dbReference type="Proteomes" id="UP000590749"/>
    </source>
</evidence>
<dbReference type="InterPro" id="IPR025110">
    <property type="entry name" value="AMP-bd_C"/>
</dbReference>
<keyword evidence="7" id="KW-1185">Reference proteome</keyword>
<dbReference type="FunFam" id="3.40.50.980:FF:000001">
    <property type="entry name" value="Non-ribosomal peptide synthetase"/>
    <property type="match status" value="4"/>
</dbReference>
<dbReference type="InterPro" id="IPR001242">
    <property type="entry name" value="Condensation_dom"/>
</dbReference>
<dbReference type="Pfam" id="PF00550">
    <property type="entry name" value="PP-binding"/>
    <property type="match status" value="6"/>
</dbReference>
<dbReference type="InterPro" id="IPR020806">
    <property type="entry name" value="PKS_PP-bd"/>
</dbReference>
<dbReference type="InterPro" id="IPR001466">
    <property type="entry name" value="Beta-lactam-related"/>
</dbReference>
<dbReference type="CDD" id="cd17643">
    <property type="entry name" value="A_NRPS_Cytc1-like"/>
    <property type="match status" value="4"/>
</dbReference>
<name>A0A7W5AC85_9ACTN</name>
<dbReference type="NCBIfam" id="TIGR01733">
    <property type="entry name" value="AA-adenyl-dom"/>
    <property type="match status" value="6"/>
</dbReference>
<dbReference type="SUPFAM" id="SSF52777">
    <property type="entry name" value="CoA-dependent acyltransferases"/>
    <property type="match status" value="12"/>
</dbReference>
<dbReference type="InterPro" id="IPR006162">
    <property type="entry name" value="Ppantetheine_attach_site"/>
</dbReference>
<dbReference type="Gene3D" id="3.30.300.30">
    <property type="match status" value="6"/>
</dbReference>
<dbReference type="Gene3D" id="3.30.559.30">
    <property type="entry name" value="Nonribosomal peptide synthetase, condensation domain"/>
    <property type="match status" value="6"/>
</dbReference>
<sequence>MTAQQSTRNVADLRAELLRKRLAGQSGAARRDTIPRADRDGVLPLSHGQQQMWFLSRLDPNSIEYLVPLMMRLRGPLDVDVLRRAWEQVCARHEVLRTRIELRGVEPVQVIDAPRPVALPEIDLTGRPETEVEAFIRRDLQAPFDLAADWPVRGALLRLGQDHHVLAVVFHHVACDAWSTRMFGSELSVAYNALLRGEAPALPELPVQYADFAQWQGRELAGERGERELSYWRERLAGLEPISLPIDRPRPPVRSHDGADVVFDVPAELADRVRARAREFDTTAFTVLLSAYQAMLSRFSGTDDVAVGTVVSGRAHADLQRVFGYCINTLVMRADCDGSFAELLRRGRATVLDGFDHHAVPFARLVDELQPDRDQSRTPIFQAAFTLHEYRLDVLQFAGLTAEPFGEDDGIAKYDLTLQMQERPDGTIHGRLQYATALFDPATASRLAGAFQRVLAAAVTDPEIRLSDIEILSPAERAAVVVPPIEGPAVVQTAHEFFEARAAENPDAIAVVAGKTRLTYAEVNARANRLAWLLRDAGVGPEDLVGVHLERGADLIPTLLGVLKSGAGYLPLDPANPMERLGYVVQDAGAKIVVTSPELAPGLSEVFDGRLITLPEDGWTNNPPRSATPENVIYTIYTSGSTGRPKGCMLTHANVVRLMEVCRTELGIQSGDVWSLVHSFAFDFSVFEMWGALMYGGTVVVVPRSVARSPEDFFQLLVDEKVTFLSQTPTAFRSLTAVADGRFDELSLRSVVFGGEKLEIAEIQPWAGKVALVNMYGITETTVHVTVHELTAEDLANPSVSPAGVALPDLAVYLLDQAGQPVPVGVPGEIYVAGPGVARGYLGRASLTAQRFVPDPFGEPGTRMYRSGDLARWTTEGKLEFLGRADDQVKIRGFRIELGEVSAALSACAGVREAVTVLAGDRLVGYLVTEGDLDRAAVREELARTLPDYMVPAALVEIETIPLTANGKLDKRALPAPDGAQLRSAGEYVAPRTPAEEAVAAVWRAVLGADRVGVTDSFFELGGDSMRAVALVGALREAGYQVSVRDVFEHRTVARLVEFAGETSADAAYRPVRPFELIDEADRALLLDGIVDAYPLGQNQLGMVIEMLADDGQNNYHNVSAYWIHDDQPFLPGAFAEAGRIVLARHDVLRTSIELTAYSRPMQLVHAHAEMTTDVWDCSGMTAEQVRTEVREFGVRERANPFDMSVPGLMRFHAHTTTGLGGWWLSLVECHPILEGWSYHSLLMEFVTTYLTLQAGNTPEEVQAPPIRFADAIAGELAALDSEDDRAYWRDLVRSHAPLSLPAGWGDPEAPAAAPYKTGFSWRDLESGLRALAAATDTSMKAVMLAAHLKVMSQLTEEESFHSGLVCDVRPEVTGADRVYGMFLNTLPFPYARGARTWGDLVRDVFAAEVDLWGHRRFPLPAVLREWQGSGRIMDVYFNYQDFRQLDTEVVDAASGMDDSPTEFPLTVASRAGYLILTANRRHLTTAAADNLAAMYRAVLQSMAADGARGDALAVYLSPAERAALVAPPAVRAGTDALAHELFEAREAGQPDAIAVVAGDVELTYAEVNARANRLAWLLRDAGVGPEDLVGVHLERGVDLVPTLLGVLKSGAGYLPLDPANPLERLGYVLEDAGADIVITSAELAPGLADVFDGKLIMTPEEGRTDNPPRVSTPDGVIYTIYTSGSTGRPKGVVLSHRNVTRLLDTAQEHYSFDESDVWSMAHSYAFDVSVFEMWGALAFGGRLVVVPRSVARSPEDFLDLLLNQRVTVLSQTPTAFRSVVTAAGEGDERIDRLALRAVVFAGEKLEVAELKPWVDRVGLERVALVNMYGITETTVHTTYHRLDGLDIADPGMNRVGDPLSDLAVYLLDATGHPVPFGVTGEIYVAGPGVARGYLGRPSLTAQRFVPDPFGPAGSRMYRSGDLARRRADGTLEFLGRADDQVKIRGFRIELGEISAVLAACDGVREAVTVVGGDGRLVGYLVPADGQTPDPRAIRETISRTLPEYMVPAAFVEIDTIPLTNNGKLDRRALPAPGEQTYDNDRYVAPRTPGEERMAAIWAHALKLERVGVEDDFFELGGDSIRAVSLVGALQAAGFAVGVLDVFEHTTVAALCASATGNTVQPTPVRAVAPFELISDDDRARLPEGLDDAYPLLRTQTGMLVETLASGTQANYHDFTSFLVRDDAPFDAGLFREAVTLVARRHDILRTSVDLTGYSVPMQLVHHDVTIPVACHDLRDIDPAELRGTLEAFAAAERGDPFDLSTTLPLLRINVHVQTDDSWRLSFTKSHALLEGWSYHQLLKELVEALRGLRDGTEVGYDAPPVRFADTVAAELTSLASDADREFWNGLVGEYEPLTLPEDWHGDLTVPAERIDGGFSFSDLEPGLRELAATAGVPFKAVLLGAHLKVLSQLTGAERFFTGLVGHVRPEVQGSERLIGMYITTLPHPSARDAATWGDLVRRVFDDEAAAWPHRSYPMPAIASAGQRLIDTFFSYLDFHLLDDGDVVDEGNGINRTAMEFGLAVTAIGGVLGLRSNTHLLSRENIERIAGMYRAVLEGMAADGTSGDARATYLPPTERAAVVVPPVAGPFEERLAHEFFEARAAENPEALAVVAGESRLTYGEVNARANRLAWLLRDAGVGPEDLVGVHLERGADLMPALLGVLKSGAGYLPLDPANPMERLGYVVQDAGAEIVVTTPDLAPGLAEVFNGKLIILDDTAGGRTDNPPTVATPDSVIYTIYTSGSTGRPKGCMLTHANVVRLMEVCRTELGIQSGDVWSLVHSFAFDFSVFEMWGALMYGGTVVVVPRSVARSPEDFFQLLVDEKVTFLSQTPTAFRSLTAVADGRFDELSLRSVVFGGEKLEIAEIQPWAGKVALVNMYGITETTVHVTVHELTAEDLANPSVSPAGVALPDLAVYLLDQAGQPVPVGVPGEIYVAGPGVARGYLGRASLTAQRFVPDPFGEPGTRMYRSGDLARWTTEGKLEFLGRADDQVKIRGFRIELGEVSAALSACAGVREAVTVLADGRLVGYLVPSAGRLDTRAIRETIARTLPDYMVPAALVEIDAIPLTTNGKLDKRALPAPDGGQLPAATGVAPRTPLEQQLALVWAQVLDLPQAGVEDSFFDLGGDSIRAVSLVGAVRAAGHDISVTDVFERRTVAALAELIGSRTAPAEPHRATAPFALISDADRRLVPDGVADAYPMLQAQAGMLFELEAGEVAHYHSTGGYRVIDDAPFDVDALRAAVRAVCARHEALRTSFDLSTYSIPLQLVHERAEPPVGVVDLRGLDDAARDAALDDYVTGEQSRPIDPAAVPQLRIGALVADDGWWLALSRSHMITEGWSQHEMLMELVDCYRALRDGATPARPDTLGVRFADTVAAELAALESPAHREFWQGVVDDRMPFRLPAWGDATGPDEAYQITVPAMDLEGPLRGLAMSSRTSVKSVLLAAHLKVLSQLTNEPAFHAGLVCDTRLEVLGADRVHGMFLNTLPFPYDRSAATWRRLVRAVFDAEVAMWPHRRFPMAGVSRLAGGTGRLVDVIFNYQDFHNLDGERIDLAAGFGTGTNEFGLTVTTSNGGLTLKTRTSVLSREHADRLASMYRQVLEAMAADPEGDATRVFLPADDTARIAAWEPATEDTVTDRPVPLSFAGQAARTPRALAVRGDGFEVTFAELLGRAGAVAGRLRAAGVSRGDRVGVLVDRGPWLHAAMLGAWFAGAAYVPVDPAFPAARITAMLDGAAALVTDADTAFDGPVVRVEGLEPAVFEPVDVDPDELAYVIYTSGSTGKPKGVAVSHRGLANHVGWAVRDLAVAGSKTGGGTGGAVFSSVAFDLVVPNVWAPLLAGQPVEMLPPDLDLSELGARLHSAGPFAFLKLTPGHLEVLSHQLTPEQVTDLAGVIVVAGEALPGTLAGRYSPSGRVVNEYGPTEASVGTCIFPVPADPGTGVVPIGAPLPGMVMRVLDERLNQVPVGALGELCVGGTGVAQGYVDRPGLTAQKFVPDPYGPAGSRLYRSGDVVRWRGDGVIEYLGRSDDQVKIRGYRVEIGEIETVLNEHPAITEARVLLVGGRLIAYVVGSSEVGSSEGVAAFCEQRLPECMVPAAFVELDVMPLNANGKVDRRALPEPPAAGPETVDDTPMTAVETAVAEAFQRALGAAPIGRNDRFFERGGDSIRAVAVVGALRGHGFDLTVRDVFAQRTVADLAAVLAGRGAGVAAPAVTERYALISAADRALLPAGTVDAYPLGEVQLGMVAEYFASGERRTYHNVAARRITDGRPFDEAAFRRAVEVITARHENLRTSVHLTGYSVPMQIVHGTAEVPVRVVDARGADERLLTAEVAAERANPMDFRSAPLMRLAALVENDTTWWLLITCSHVITDGWSSATFEMELANAYREIRDTGAPAAYEPPAVRYADVIAGELASLRDPEDAAFWKRVVEGHARFDVPAAWAVTPGDRPEAYGVSVPIDDLATDLRARAAEAGVPFKTLLLAAHLEVLSRVAGAPAFHTGVVFHGRPEAVGAERVLGMHLNTLPFPHRAGARTWRELLTRVLEQETEVWSHRQYPLSRIQRDAAVDGRLIDVLFNYIDFHQVDGEIVDQGLAVNQRANDFGLSVHAFGDRRIGIATDGVLLAPRYADQLAAQYRSVLTGIAAGLDEEATVLHDGDPLAHDPLAHELFEARVAADPDAVAVVAGDDELTYAEVNARANRLAWLLRDAGVGPEDLVGVHLERGLDLVPTLLGVLKSGAGYLPLDPANPVERLGYVLEDAGADIVVTSAALAPGLADVFDGKLILPPTEGRIDNPPRVSTPENVIYTIYTSGSTGKPKGVVLTHRNVTRLLDTAQEHYSFDDADVWSMAHSYAFDVSVFEMWGALAFGGRLVVVPRDVSRSPEDFLNLLVDQQVTVLSQTPTAFRSVVTAAAGGDRRIKLLSLRAVVFAGEKLEVAELKPWVDRVGLGRVALVNMYGITETTVHTTYHRLTKRDLAPGAGNPIGRPLSDLEMHLLDEGGNPVPPGVTGEIYVSGPGVARGYLGRPSLTAQRFVPDPYGPAGSRMYRSGDLAQQRPDGAFEFFGRADDQVKIRGFRIELGEISAAISGCDGVREAVTVLGADGRLVGYVVPAEGQTPDPRAIRETISRTLPEYMVPAALVPIAAIPLTTNGKLDRRALPAPEASQWRSGGEYVAPRTPLEASVSQMWQSVLGIDRAGVTDSFFDIGGDSIRAVVLIGTLRDHGYDVEVKDLMRHPVLGELSALLAQRAGAAAPADPVRPFSLISEDDRALLPDGLDDAYPLLQAQTGMQVEMLVGGEHPPYHVVTSVRIRDGRPFDAERFRAAAALLAPRHDVLRSTVSLDGYSTPMQLVHTEVPVIVPVADLSGLDEAETAAEIELFVADAGRHPLDPAGPPLLKLAVHLCADGSWQLTAINSHVVLDGWSRRTLFVELFEAYHNLIEGRPVEWAPPALRFADTVAAELAALASEPEQEFWRSQVENCPRFSLPAGWGVADGEPGGTIVVDIPFADLEDGLRTVAARAGAPMKSTLLAAHLNVLGGLTPESSFLSGLTHHVRPESADADRVHGMFLNVLPLRHDRGARTWRDLVAATFAREREVWEHRHFPMPQIERSHGDGGRMIEAYFSYHDFTGLGSSLDGEVAVGDSLGHSSNEFGLSISTGPGLLHLRCNLQLLSREHASRLASMYRSVLEAMAADPEGDATRVFLPVGEAETVAGWESAAEGAVTDRPVPLSFAGQAARTPRAVAVRGDGFELSFAELLGRAGAVAGRLRAAGVSRGDRVGVLVDRGPWLHAAMLGAWFAGAAYVPVDPGFPAARVESMLDGAAALVTDSDRFADGPVVRVEGLEPAAFEPVDVDPDELAYVIYTSGSTGKPKGVAVSHRGLANHVGWAVRDLAVAGSLIGGGTGGAVFSSVAFDLVVPNVWAPLLAGQPVEMLPPDLDLSELGTRLEAAGPFAFLKLTPGHLEVLSHQLTPERVTGLAGVMVVAGEALPGALAGRYSPSGRIVNEYGPTEASVGTCIHRVPADPGSGVVPIGAPLPGMVMRVLDERLNRVPVGAVGELFVGGEGVARGYLDRPTLTASRFVPDPYGPAGSRLYRSGDVVRWRGDGVVEYLGRSDDQIKIRGYRVEIGEIEAVLNEHPAVTEARVLLVDDRLTAYVVGSATGLRAFCDERLPDYMVPAAFVELDVMPLNANGKLDRRALPEHTLSMDDFEPPVTETERGLAEVFTELLGVERVGRGDGFLALGGHSILVIKAVATAQRRGLPLSLFMMYQHRTLAALAEAVDEQIATEAAAKAAPQVAAPGLVSRQEWRDAMERHHVPGLSVAVIAGGELVEVETFGQAAAGVPVTGRTPFQAGSLSKHLTALAVLRLVDEGRLDLDEDVNRYLTGWQVPAGDGPVTLRQLLAHRSGLSSTPGGGFLPGGPAPSLTELLDGVTRIEAAGAGFRKANVHYVVVQQILGDVTGEPFDGLMRRLVLDPLSMVDSGFDQDHPARSAGPVAHGHDRDGEPIEGGWRVRPDAAAAGLWSTPADLARVAIELRRSALGRPQALLRRDTAALMITPYEDSLYGLGTVVDPSAGTEFGHGGTPTGYHGLSVIALRSGDGLCVMTNGDAGEQVVKTVAARLRSR</sequence>
<comment type="caution">
    <text evidence="6">The sequence shown here is derived from an EMBL/GenBank/DDBJ whole genome shotgun (WGS) entry which is preliminary data.</text>
</comment>
<evidence type="ECO:0000256" key="3">
    <source>
        <dbReference type="ARBA" id="ARBA00022450"/>
    </source>
</evidence>
<keyword evidence="4" id="KW-0597">Phosphoprotein</keyword>
<dbReference type="FunFam" id="3.40.50.980:FF:000002">
    <property type="entry name" value="Enterobactin synthetase component F"/>
    <property type="match status" value="1"/>
</dbReference>
<dbReference type="Gene3D" id="3.40.710.10">
    <property type="entry name" value="DD-peptidase/beta-lactamase superfamily"/>
    <property type="match status" value="1"/>
</dbReference>
<dbReference type="GO" id="GO:0031177">
    <property type="term" value="F:phosphopantetheine binding"/>
    <property type="evidence" value="ECO:0007669"/>
    <property type="project" value="InterPro"/>
</dbReference>
<dbReference type="SUPFAM" id="SSF56801">
    <property type="entry name" value="Acetyl-CoA synthetase-like"/>
    <property type="match status" value="6"/>
</dbReference>
<dbReference type="CDD" id="cd05930">
    <property type="entry name" value="A_NRPS"/>
    <property type="match status" value="2"/>
</dbReference>
<dbReference type="PROSITE" id="PS00455">
    <property type="entry name" value="AMP_BINDING"/>
    <property type="match status" value="2"/>
</dbReference>
<dbReference type="SMART" id="SM00823">
    <property type="entry name" value="PKS_PP"/>
    <property type="match status" value="6"/>
</dbReference>
<dbReference type="GO" id="GO:0005737">
    <property type="term" value="C:cytoplasm"/>
    <property type="evidence" value="ECO:0007669"/>
    <property type="project" value="TreeGrafter"/>
</dbReference>
<dbReference type="PROSITE" id="PS50075">
    <property type="entry name" value="CARRIER"/>
    <property type="match status" value="6"/>
</dbReference>
<dbReference type="Gene3D" id="3.30.559.10">
    <property type="entry name" value="Chloramphenicol acetyltransferase-like domain"/>
    <property type="match status" value="6"/>
</dbReference>
<keyword evidence="3" id="KW-0596">Phosphopantetheine</keyword>
<dbReference type="InterPro" id="IPR042099">
    <property type="entry name" value="ANL_N_sf"/>
</dbReference>
<feature type="domain" description="Carrier" evidence="5">
    <location>
        <begin position="6199"/>
        <end position="6273"/>
    </location>
</feature>
<dbReference type="InterPro" id="IPR036736">
    <property type="entry name" value="ACP-like_sf"/>
</dbReference>
<dbReference type="CDD" id="cd19531">
    <property type="entry name" value="LCL_NRPS-like"/>
    <property type="match status" value="1"/>
</dbReference>
<evidence type="ECO:0000256" key="4">
    <source>
        <dbReference type="ARBA" id="ARBA00022553"/>
    </source>
</evidence>
<dbReference type="SUPFAM" id="SSF56601">
    <property type="entry name" value="beta-lactamase/transpeptidase-like"/>
    <property type="match status" value="1"/>
</dbReference>
<dbReference type="Pfam" id="PF13193">
    <property type="entry name" value="AMP-binding_C"/>
    <property type="match status" value="6"/>
</dbReference>
<dbReference type="FunFam" id="1.10.1200.10:FF:000005">
    <property type="entry name" value="Nonribosomal peptide synthetase 1"/>
    <property type="match status" value="3"/>
</dbReference>
<feature type="domain" description="Carrier" evidence="5">
    <location>
        <begin position="5165"/>
        <end position="5239"/>
    </location>
</feature>
<dbReference type="Gene3D" id="3.40.50.12780">
    <property type="entry name" value="N-terminal domain of ligase-like"/>
    <property type="match status" value="6"/>
</dbReference>
<evidence type="ECO:0000256" key="2">
    <source>
        <dbReference type="ARBA" id="ARBA00006432"/>
    </source>
</evidence>
<feature type="domain" description="Carrier" evidence="5">
    <location>
        <begin position="4125"/>
        <end position="4199"/>
    </location>
</feature>
<reference evidence="6 7" key="1">
    <citation type="submission" date="2020-08" db="EMBL/GenBank/DDBJ databases">
        <title>Genomic Encyclopedia of Type Strains, Phase III (KMG-III): the genomes of soil and plant-associated and newly described type strains.</title>
        <authorList>
            <person name="Whitman W."/>
        </authorList>
    </citation>
    <scope>NUCLEOTIDE SEQUENCE [LARGE SCALE GENOMIC DNA]</scope>
    <source>
        <strain evidence="6 7">CECT 3287</strain>
    </source>
</reference>
<protein>
    <submittedName>
        <fullName evidence="6">Amino acid adenylation domain-containing protein</fullName>
    </submittedName>
</protein>
<dbReference type="Proteomes" id="UP000590749">
    <property type="component" value="Unassembled WGS sequence"/>
</dbReference>
<proteinExistence type="inferred from homology"/>
<dbReference type="InterPro" id="IPR009081">
    <property type="entry name" value="PP-bd_ACP"/>
</dbReference>
<accession>A0A7W5AC85</accession>
<dbReference type="FunFam" id="3.30.300.30:FF:000010">
    <property type="entry name" value="Enterobactin synthetase component F"/>
    <property type="match status" value="4"/>
</dbReference>
<dbReference type="InterPro" id="IPR020845">
    <property type="entry name" value="AMP-binding_CS"/>
</dbReference>
<feature type="domain" description="Carrier" evidence="5">
    <location>
        <begin position="3090"/>
        <end position="3164"/>
    </location>
</feature>
<dbReference type="GO" id="GO:0008610">
    <property type="term" value="P:lipid biosynthetic process"/>
    <property type="evidence" value="ECO:0007669"/>
    <property type="project" value="UniProtKB-ARBA"/>
</dbReference>
<dbReference type="GO" id="GO:0003824">
    <property type="term" value="F:catalytic activity"/>
    <property type="evidence" value="ECO:0007669"/>
    <property type="project" value="InterPro"/>
</dbReference>
<evidence type="ECO:0000313" key="6">
    <source>
        <dbReference type="EMBL" id="MBB3093412.1"/>
    </source>
</evidence>
<dbReference type="GO" id="GO:0044550">
    <property type="term" value="P:secondary metabolite biosynthetic process"/>
    <property type="evidence" value="ECO:0007669"/>
    <property type="project" value="UniProtKB-ARBA"/>
</dbReference>
<dbReference type="GO" id="GO:0043041">
    <property type="term" value="P:amino acid activation for nonribosomal peptide biosynthetic process"/>
    <property type="evidence" value="ECO:0007669"/>
    <property type="project" value="TreeGrafter"/>
</dbReference>
<comment type="cofactor">
    <cofactor evidence="1">
        <name>pantetheine 4'-phosphate</name>
        <dbReference type="ChEBI" id="CHEBI:47942"/>
    </cofactor>
</comment>
<dbReference type="RefSeq" id="WP_183217009.1">
    <property type="nucleotide sequence ID" value="NZ_JACHXF010000001.1"/>
</dbReference>
<feature type="domain" description="Carrier" evidence="5">
    <location>
        <begin position="990"/>
        <end position="1064"/>
    </location>
</feature>
<evidence type="ECO:0000259" key="5">
    <source>
        <dbReference type="PROSITE" id="PS50075"/>
    </source>
</evidence>